<proteinExistence type="predicted"/>
<keyword evidence="1" id="KW-0378">Hydrolase</keyword>
<accession>A0A2D2LYE0</accession>
<protein>
    <submittedName>
        <fullName evidence="1">Serine protease</fullName>
    </submittedName>
</protein>
<dbReference type="AlphaFoldDB" id="A0A2D2LYE0"/>
<geneLocation type="plasmid" evidence="2">
    <name>pnp7-3</name>
</geneLocation>
<dbReference type="GO" id="GO:0006508">
    <property type="term" value="P:proteolysis"/>
    <property type="evidence" value="ECO:0007669"/>
    <property type="project" value="UniProtKB-KW"/>
</dbReference>
<dbReference type="InterPro" id="IPR009003">
    <property type="entry name" value="Peptidase_S1_PA"/>
</dbReference>
<keyword evidence="1" id="KW-0614">Plasmid</keyword>
<dbReference type="Pfam" id="PF13365">
    <property type="entry name" value="Trypsin_2"/>
    <property type="match status" value="1"/>
</dbReference>
<dbReference type="Proteomes" id="UP000229340">
    <property type="component" value="Plasmid pNP7-3"/>
</dbReference>
<evidence type="ECO:0000313" key="2">
    <source>
        <dbReference type="Proteomes" id="UP000229340"/>
    </source>
</evidence>
<organism evidence="1 2">
    <name type="scientific">Faucicola osloensis</name>
    <name type="common">Moraxella osloensis</name>
    <dbReference type="NCBI Taxonomy" id="34062"/>
    <lineage>
        <taxon>Bacteria</taxon>
        <taxon>Pseudomonadati</taxon>
        <taxon>Pseudomonadota</taxon>
        <taxon>Gammaproteobacteria</taxon>
        <taxon>Moraxellales</taxon>
        <taxon>Moraxellaceae</taxon>
        <taxon>Faucicola</taxon>
    </lineage>
</organism>
<evidence type="ECO:0000313" key="1">
    <source>
        <dbReference type="EMBL" id="ATR79990.1"/>
    </source>
</evidence>
<dbReference type="EMBL" id="CP024446">
    <property type="protein sequence ID" value="ATR79990.1"/>
    <property type="molecule type" value="Genomic_DNA"/>
</dbReference>
<reference evidence="2" key="1">
    <citation type="submission" date="2017-10" db="EMBL/GenBank/DDBJ databases">
        <title>Complete genome sequence of Moraxella osloensis NP7 isolated from human skin.</title>
        <authorList>
            <person name="Lee K."/>
            <person name="Lim J.Y."/>
            <person name="Hwang I."/>
        </authorList>
    </citation>
    <scope>NUCLEOTIDE SEQUENCE [LARGE SCALE GENOMIC DNA]</scope>
    <source>
        <strain evidence="2">NP7</strain>
        <plasmid evidence="2">pnp7-3</plasmid>
    </source>
</reference>
<gene>
    <name evidence="1" type="ORF">NP7_11600</name>
</gene>
<dbReference type="GO" id="GO:0008233">
    <property type="term" value="F:peptidase activity"/>
    <property type="evidence" value="ECO:0007669"/>
    <property type="project" value="UniProtKB-KW"/>
</dbReference>
<dbReference type="RefSeq" id="WP_100271292.1">
    <property type="nucleotide sequence ID" value="NZ_CP024446.1"/>
</dbReference>
<name>A0A2D2LYE0_FAUOS</name>
<dbReference type="SUPFAM" id="SSF50494">
    <property type="entry name" value="Trypsin-like serine proteases"/>
    <property type="match status" value="1"/>
</dbReference>
<sequence>MSHSPSTSEILLHSTVKITSISNGQKTGTGTAFYTLFNKTHESVQPVIITNKHVVDGADQISIRCHAADPETYKPTGDLIDVTVALHDTLINHPDSNVDLCSISIGSIIQQAMDRKTPIYYSPVTMEWIPTEEEWQYLDAIEDITMVGCPRGLIDEINNLPIVRKGITATSPSRDYNGKKEFMIDMACFPGSSGSPIFLYNENGYLDRKTQAYRMGQTRLKLLGILYGGPTLTNSGQIILNKGFEFEVSSMMHLGFAIKSTELKVLETLTLGL</sequence>
<keyword evidence="1" id="KW-0645">Protease</keyword>
<dbReference type="Gene3D" id="2.40.10.120">
    <property type="match status" value="1"/>
</dbReference>